<dbReference type="Proteomes" id="UP000814140">
    <property type="component" value="Unassembled WGS sequence"/>
</dbReference>
<protein>
    <submittedName>
        <fullName evidence="1">Uncharacterized protein</fullName>
    </submittedName>
</protein>
<accession>A0ACB8T3M1</accession>
<sequence>MSKHVEKVTVERITYESALPPSEVLARLDKLVHRDASEGKALPALITAKTKEELVQRMEDMAGGDLMLFGTLRPSEWFKTYFERDLPVVSSYNIGNPLSALPILTHTLLISLYMPTKILILGKDTHESKGTKVVYDLPSSLIEAGDRAELREALLALDVKLEDLVKKITGAL</sequence>
<evidence type="ECO:0000313" key="1">
    <source>
        <dbReference type="EMBL" id="KAI0062730.1"/>
    </source>
</evidence>
<dbReference type="EMBL" id="MU277206">
    <property type="protein sequence ID" value="KAI0062730.1"/>
    <property type="molecule type" value="Genomic_DNA"/>
</dbReference>
<organism evidence="1 2">
    <name type="scientific">Artomyces pyxidatus</name>
    <dbReference type="NCBI Taxonomy" id="48021"/>
    <lineage>
        <taxon>Eukaryota</taxon>
        <taxon>Fungi</taxon>
        <taxon>Dikarya</taxon>
        <taxon>Basidiomycota</taxon>
        <taxon>Agaricomycotina</taxon>
        <taxon>Agaricomycetes</taxon>
        <taxon>Russulales</taxon>
        <taxon>Auriscalpiaceae</taxon>
        <taxon>Artomyces</taxon>
    </lineage>
</organism>
<gene>
    <name evidence="1" type="ORF">BV25DRAFT_1915862</name>
</gene>
<proteinExistence type="predicted"/>
<keyword evidence="2" id="KW-1185">Reference proteome</keyword>
<comment type="caution">
    <text evidence="1">The sequence shown here is derived from an EMBL/GenBank/DDBJ whole genome shotgun (WGS) entry which is preliminary data.</text>
</comment>
<name>A0ACB8T3M1_9AGAM</name>
<reference evidence="1" key="1">
    <citation type="submission" date="2021-03" db="EMBL/GenBank/DDBJ databases">
        <authorList>
            <consortium name="DOE Joint Genome Institute"/>
            <person name="Ahrendt S."/>
            <person name="Looney B.P."/>
            <person name="Miyauchi S."/>
            <person name="Morin E."/>
            <person name="Drula E."/>
            <person name="Courty P.E."/>
            <person name="Chicoki N."/>
            <person name="Fauchery L."/>
            <person name="Kohler A."/>
            <person name="Kuo A."/>
            <person name="Labutti K."/>
            <person name="Pangilinan J."/>
            <person name="Lipzen A."/>
            <person name="Riley R."/>
            <person name="Andreopoulos W."/>
            <person name="He G."/>
            <person name="Johnson J."/>
            <person name="Barry K.W."/>
            <person name="Grigoriev I.V."/>
            <person name="Nagy L."/>
            <person name="Hibbett D."/>
            <person name="Henrissat B."/>
            <person name="Matheny P.B."/>
            <person name="Labbe J."/>
            <person name="Martin F."/>
        </authorList>
    </citation>
    <scope>NUCLEOTIDE SEQUENCE</scope>
    <source>
        <strain evidence="1">HHB10654</strain>
    </source>
</reference>
<evidence type="ECO:0000313" key="2">
    <source>
        <dbReference type="Proteomes" id="UP000814140"/>
    </source>
</evidence>
<reference evidence="1" key="2">
    <citation type="journal article" date="2022" name="New Phytol.">
        <title>Evolutionary transition to the ectomycorrhizal habit in the genomes of a hyperdiverse lineage of mushroom-forming fungi.</title>
        <authorList>
            <person name="Looney B."/>
            <person name="Miyauchi S."/>
            <person name="Morin E."/>
            <person name="Drula E."/>
            <person name="Courty P.E."/>
            <person name="Kohler A."/>
            <person name="Kuo A."/>
            <person name="LaButti K."/>
            <person name="Pangilinan J."/>
            <person name="Lipzen A."/>
            <person name="Riley R."/>
            <person name="Andreopoulos W."/>
            <person name="He G."/>
            <person name="Johnson J."/>
            <person name="Nolan M."/>
            <person name="Tritt A."/>
            <person name="Barry K.W."/>
            <person name="Grigoriev I.V."/>
            <person name="Nagy L.G."/>
            <person name="Hibbett D."/>
            <person name="Henrissat B."/>
            <person name="Matheny P.B."/>
            <person name="Labbe J."/>
            <person name="Martin F.M."/>
        </authorList>
    </citation>
    <scope>NUCLEOTIDE SEQUENCE</scope>
    <source>
        <strain evidence="1">HHB10654</strain>
    </source>
</reference>